<dbReference type="RefSeq" id="WP_255186718.1">
    <property type="nucleotide sequence ID" value="NZ_CP113517.1"/>
</dbReference>
<name>A0ABY7GMS5_9GAMM</name>
<sequence length="94" mass="10299">MAHNHDSKETSMGKQVMAGTLATATVSTGEKLMSKVTKHPLLVFGLGMVAGFFVYKYRKEIIASASKTIEAGKDFVLHQKENLEDIVAEAKEEK</sequence>
<dbReference type="EMBL" id="CP113517">
    <property type="protein sequence ID" value="WAR45811.1"/>
    <property type="molecule type" value="Genomic_DNA"/>
</dbReference>
<evidence type="ECO:0000313" key="2">
    <source>
        <dbReference type="EMBL" id="WAR45811.1"/>
    </source>
</evidence>
<keyword evidence="1" id="KW-0472">Membrane</keyword>
<organism evidence="2 3">
    <name type="scientific">Methylomonas rapida</name>
    <dbReference type="NCBI Taxonomy" id="2963939"/>
    <lineage>
        <taxon>Bacteria</taxon>
        <taxon>Pseudomonadati</taxon>
        <taxon>Pseudomonadota</taxon>
        <taxon>Gammaproteobacteria</taxon>
        <taxon>Methylococcales</taxon>
        <taxon>Methylococcaceae</taxon>
        <taxon>Methylomonas</taxon>
    </lineage>
</organism>
<keyword evidence="1" id="KW-0812">Transmembrane</keyword>
<evidence type="ECO:0000256" key="1">
    <source>
        <dbReference type="SAM" id="Phobius"/>
    </source>
</evidence>
<feature type="transmembrane region" description="Helical" evidence="1">
    <location>
        <begin position="39"/>
        <end position="57"/>
    </location>
</feature>
<protein>
    <submittedName>
        <fullName evidence="2">Uncharacterized protein</fullName>
    </submittedName>
</protein>
<evidence type="ECO:0000313" key="3">
    <source>
        <dbReference type="Proteomes" id="UP001162780"/>
    </source>
</evidence>
<gene>
    <name evidence="2" type="ORF">NM686_004665</name>
</gene>
<keyword evidence="1" id="KW-1133">Transmembrane helix</keyword>
<proteinExistence type="predicted"/>
<dbReference type="Proteomes" id="UP001162780">
    <property type="component" value="Chromosome"/>
</dbReference>
<keyword evidence="3" id="KW-1185">Reference proteome</keyword>
<accession>A0ABY7GMS5</accession>
<reference evidence="2" key="1">
    <citation type="submission" date="2022-11" db="EMBL/GenBank/DDBJ databases">
        <title>Methylomonas rapida sp. nov., Carotenoid-Producing Obligate Methanotrophs with High Growth Characteristics and Biotechnological Potential.</title>
        <authorList>
            <person name="Tikhonova E.N."/>
            <person name="Suleimanov R.Z."/>
            <person name="Miroshnikov K."/>
            <person name="Oshkin I.Y."/>
            <person name="Belova S.E."/>
            <person name="Danilova O.V."/>
            <person name="Ashikhmin A."/>
            <person name="Konopkin A."/>
            <person name="But S.Y."/>
            <person name="Khmelenina V.N."/>
            <person name="Kuznetsov N."/>
            <person name="Pimenov N.V."/>
            <person name="Dedysh S.N."/>
        </authorList>
    </citation>
    <scope>NUCLEOTIDE SEQUENCE</scope>
    <source>
        <strain evidence="2">MP1</strain>
    </source>
</reference>